<dbReference type="Gene3D" id="2.160.10.10">
    <property type="entry name" value="Hexapeptide repeat proteins"/>
    <property type="match status" value="1"/>
</dbReference>
<evidence type="ECO:0000313" key="3">
    <source>
        <dbReference type="EMBL" id="WSC12219.1"/>
    </source>
</evidence>
<dbReference type="OrthoDB" id="708224at2"/>
<dbReference type="EMBL" id="VIWW01000001">
    <property type="protein sequence ID" value="TWG06919.1"/>
    <property type="molecule type" value="Genomic_DNA"/>
</dbReference>
<proteinExistence type="predicted"/>
<dbReference type="GO" id="GO:0016740">
    <property type="term" value="F:transferase activity"/>
    <property type="evidence" value="ECO:0007669"/>
    <property type="project" value="UniProtKB-KW"/>
</dbReference>
<keyword evidence="2" id="KW-0808">Transferase</keyword>
<evidence type="ECO:0000313" key="4">
    <source>
        <dbReference type="Proteomes" id="UP000318186"/>
    </source>
</evidence>
<dbReference type="InterPro" id="IPR011004">
    <property type="entry name" value="Trimer_LpxA-like_sf"/>
</dbReference>
<evidence type="ECO:0000313" key="2">
    <source>
        <dbReference type="EMBL" id="TWG06919.1"/>
    </source>
</evidence>
<sequence length="164" mass="18243">MAWIKLIFFLRRLRFVPKRFVYEMLFWYGADIPWTVKFGDNVKIHHRGIGVVIHPRTTIGNRVQIWHGVTLGRADVFRSPHDSDFGGFVVEDDALLCAGAKVLGGSGTTRVGRGTIIAANAVLLESTGDWEVWAGIPARKVADRKDVTRPGRTPRGTFGARTSL</sequence>
<reference evidence="2 4" key="1">
    <citation type="submission" date="2019-06" db="EMBL/GenBank/DDBJ databases">
        <title>Sequencing the genomes of 1000 actinobacteria strains.</title>
        <authorList>
            <person name="Klenk H.-P."/>
        </authorList>
    </citation>
    <scope>NUCLEOTIDE SEQUENCE [LARGE SCALE GENOMIC DNA]</scope>
    <source>
        <strain evidence="2 4">DSM 42059</strain>
    </source>
</reference>
<protein>
    <submittedName>
        <fullName evidence="2">Serine O-acetyltransferase</fullName>
    </submittedName>
</protein>
<dbReference type="Proteomes" id="UP000318186">
    <property type="component" value="Unassembled WGS sequence"/>
</dbReference>
<gene>
    <name evidence="2" type="ORF">FHX80_115418</name>
    <name evidence="3" type="ORF">OIE64_04755</name>
</gene>
<dbReference type="Proteomes" id="UP001330827">
    <property type="component" value="Chromosome"/>
</dbReference>
<dbReference type="AlphaFoldDB" id="A0A561V5K8"/>
<dbReference type="EMBL" id="CP109114">
    <property type="protein sequence ID" value="WSC12219.1"/>
    <property type="molecule type" value="Genomic_DNA"/>
</dbReference>
<organism evidence="2 4">
    <name type="scientific">Streptomyces brevispora</name>
    <dbReference type="NCBI Taxonomy" id="887462"/>
    <lineage>
        <taxon>Bacteria</taxon>
        <taxon>Bacillati</taxon>
        <taxon>Actinomycetota</taxon>
        <taxon>Actinomycetes</taxon>
        <taxon>Kitasatosporales</taxon>
        <taxon>Streptomycetaceae</taxon>
        <taxon>Streptomyces</taxon>
    </lineage>
</organism>
<dbReference type="SUPFAM" id="SSF51161">
    <property type="entry name" value="Trimeric LpxA-like enzymes"/>
    <property type="match status" value="1"/>
</dbReference>
<feature type="region of interest" description="Disordered" evidence="1">
    <location>
        <begin position="145"/>
        <end position="164"/>
    </location>
</feature>
<accession>A0A561V5K8</accession>
<keyword evidence="5" id="KW-1185">Reference proteome</keyword>
<name>A0A561V5K8_9ACTN</name>
<evidence type="ECO:0000313" key="5">
    <source>
        <dbReference type="Proteomes" id="UP001330827"/>
    </source>
</evidence>
<dbReference type="PANTHER" id="PTHR42811">
    <property type="entry name" value="SERINE ACETYLTRANSFERASE"/>
    <property type="match status" value="1"/>
</dbReference>
<evidence type="ECO:0000256" key="1">
    <source>
        <dbReference type="SAM" id="MobiDB-lite"/>
    </source>
</evidence>
<dbReference type="RefSeq" id="WP_145766604.1">
    <property type="nucleotide sequence ID" value="NZ_CP109114.1"/>
</dbReference>
<reference evidence="3 5" key="2">
    <citation type="submission" date="2022-10" db="EMBL/GenBank/DDBJ databases">
        <title>The complete genomes of actinobacterial strains from the NBC collection.</title>
        <authorList>
            <person name="Joergensen T.S."/>
            <person name="Alvarez Arevalo M."/>
            <person name="Sterndorff E.B."/>
            <person name="Faurdal D."/>
            <person name="Vuksanovic O."/>
            <person name="Mourched A.-S."/>
            <person name="Charusanti P."/>
            <person name="Shaw S."/>
            <person name="Blin K."/>
            <person name="Weber T."/>
        </authorList>
    </citation>
    <scope>NUCLEOTIDE SEQUENCE [LARGE SCALE GENOMIC DNA]</scope>
    <source>
        <strain evidence="3 5">NBC 01769</strain>
    </source>
</reference>